<dbReference type="EMBL" id="KC977571">
    <property type="protein sequence ID" value="AGO85742.1"/>
    <property type="molecule type" value="Genomic_DNA"/>
</dbReference>
<accession>S4W4T5</accession>
<reference evidence="1 2" key="1">
    <citation type="journal article" date="2013" name="Science">
        <title>Pandoraviruses: amoeba viruses with genomes up to 2.5 Mb reaching that of parasitic eukaryotes.</title>
        <authorList>
            <person name="Philippe N."/>
            <person name="Legendre M."/>
            <person name="Doutre G."/>
            <person name="Coute Y."/>
            <person name="Poirot O."/>
            <person name="Lescot M."/>
            <person name="Arslan D."/>
            <person name="Seltzer V."/>
            <person name="Bertaux L."/>
            <person name="Bruley C."/>
            <person name="Garin J."/>
            <person name="Claverie J.M."/>
            <person name="Abergel C."/>
        </authorList>
    </citation>
    <scope>NUCLEOTIDE SEQUENCE [LARGE SCALE GENOMIC DNA]</scope>
</reference>
<evidence type="ECO:0000313" key="2">
    <source>
        <dbReference type="Proteomes" id="UP000204584"/>
    </source>
</evidence>
<proteinExistence type="predicted"/>
<organism evidence="1 2">
    <name type="scientific">Pandoravirus salinus</name>
    <dbReference type="NCBI Taxonomy" id="1349410"/>
    <lineage>
        <taxon>Viruses</taxon>
        <taxon>Pandoravirus</taxon>
    </lineage>
</organism>
<name>S4W4T5_9VIRU</name>
<evidence type="ECO:0000313" key="1">
    <source>
        <dbReference type="EMBL" id="AGO85742.1"/>
    </source>
</evidence>
<keyword evidence="2" id="KW-1185">Reference proteome</keyword>
<dbReference type="Proteomes" id="UP000204584">
    <property type="component" value="Segment"/>
</dbReference>
<sequence>MSYTVNIDPKTTIVVARKGLVGEAFSALLVTLAAGGITRHLVTPPQTDPAVLASQIAATFGSLDTQGQSTLLLLGGYYLDTKTADSLKALAGPFSRVICLCKPDDASLHGKTAASASVDLISEPMCGWVTNAISGLPPHNYAVALEISPSLDAMDYNYPSEDDKNLHYGIPSIEGSDDIIKITKILDCTETLDGVRAKGIARRASNAFVCQRRVNEAAQVTLSLPQSAFASVPDNASAIDALVPVNFLIGSGDTLPAETADLLAENSPSGIGMVVRHTPSTGKTFITVCASARSNINAARATAHLTKVAGGGGGGSAYLGGGSMPAGFLPWIEAHRVAAGW</sequence>
<dbReference type="GeneID" id="16607529"/>
<protein>
    <submittedName>
        <fullName evidence="1">Uncharacterized protein</fullName>
    </submittedName>
</protein>
<gene>
    <name evidence="1" type="ORF">psal_cds_1349</name>
</gene>
<dbReference type="RefSeq" id="YP_008438821.1">
    <property type="nucleotide sequence ID" value="NC_022098.1"/>
</dbReference>
<dbReference type="KEGG" id="vg:16607529"/>